<gene>
    <name evidence="2" type="ORF">AEth_00677</name>
</gene>
<evidence type="ECO:0000256" key="1">
    <source>
        <dbReference type="SAM" id="Coils"/>
    </source>
</evidence>
<organism evidence="2 3">
    <name type="scientific">Candidatus Argoarchaeum ethanivorans</name>
    <dbReference type="NCBI Taxonomy" id="2608793"/>
    <lineage>
        <taxon>Archaea</taxon>
        <taxon>Methanobacteriati</taxon>
        <taxon>Methanobacteriota</taxon>
        <taxon>Stenosarchaea group</taxon>
        <taxon>Methanomicrobia</taxon>
        <taxon>Methanosarcinales</taxon>
        <taxon>Methanosarcinales incertae sedis</taxon>
        <taxon>GOM Arc I cluster</taxon>
        <taxon>Candidatus Argoarchaeum</taxon>
    </lineage>
</organism>
<reference evidence="3" key="1">
    <citation type="submission" date="2019-01" db="EMBL/GenBank/DDBJ databases">
        <title>Anaerobic oxidation of ethane by archaea from a marine hydrocarbon seep.</title>
        <authorList>
            <person name="Musat F."/>
        </authorList>
    </citation>
    <scope>NUCLEOTIDE SEQUENCE [LARGE SCALE GENOMIC DNA]</scope>
</reference>
<name>A0A8B6SDF3_9EURY</name>
<accession>A0A8B6SDF3</accession>
<dbReference type="AlphaFoldDB" id="A0A8B6SDF3"/>
<dbReference type="Proteomes" id="UP000291831">
    <property type="component" value="Unassembled WGS sequence"/>
</dbReference>
<comment type="caution">
    <text evidence="2">The sequence shown here is derived from an EMBL/GenBank/DDBJ whole genome shotgun (WGS) entry which is preliminary data.</text>
</comment>
<keyword evidence="1" id="KW-0175">Coiled coil</keyword>
<proteinExistence type="predicted"/>
<evidence type="ECO:0000313" key="2">
    <source>
        <dbReference type="EMBL" id="RZB31457.1"/>
    </source>
</evidence>
<sequence length="768" mass="88545">MTMKTGKYRGFHIIKERDKRGKIVHIVFLQYIPVARFDSGSVNERKLAAIDLVEKGVCTQKVAGNICGFHRNTVFKLIRTKRILGIEAIIEDNRGLKAPYKYIGRVRSCIKKLLRKYPDWTDQAIAEEAAKDLEIEISRSAVARIRTEKQKRQRELPTKAELMAMAIVADAVDRRNFDNQQMELNFKWDKEVSEKIEQCSKEAPLQAKSKSDQRLIERLQQGQRFSFSGELMQHLFLQEIGFDALSAVFPANPGAVYQSCDILSALFHSINLDIPSIEALKLVNSSDLGICMGMNQAPEKETIRAHLASMAEHYLSHKLIDQFARVLLKRNFIDPEVFFIDGHFLPYYGLNVIAKGYFTVRRLAMRGNELYAITDLQGRPLFFITESNEIDFRPIISHSASKLIEYGINRPILVFDRGGYGVHFFKELDKTAEFVTWAKYVGKKSLADIPDSAFTVGMRFTDHKYLIAEQTRAVKESVQTAKREGRSEPTSIELRMVVLENIETGKRIAIYTNNKEKPLSDIAYYMLNRWGNSENIFKEMMARFNLNYHPGYDIKELENQPLVDNPDIALIKKAIRILKKEIEELEKEIILAQVKEEKRPDKRRRAKISTMKDSIIENNKDIAGFEDKLSQLPVKISIIDLLKGRSMSRCDLEKKKLYDLMQFMAYNSRERLVEIFRDCYSDHRDVKPVLDMITRRAGYIKMCGGTLIVVLDWIENKKHRQAAVRFCRRLNQTGIKLMGRLKLKLAFYISKYPIHGSTAMPEAVHSLT</sequence>
<protein>
    <submittedName>
        <fullName evidence="2">Uncharacterized protein</fullName>
    </submittedName>
</protein>
<dbReference type="SUPFAM" id="SSF46689">
    <property type="entry name" value="Homeodomain-like"/>
    <property type="match status" value="1"/>
</dbReference>
<evidence type="ECO:0000313" key="3">
    <source>
        <dbReference type="Proteomes" id="UP000291831"/>
    </source>
</evidence>
<dbReference type="InterPro" id="IPR009057">
    <property type="entry name" value="Homeodomain-like_sf"/>
</dbReference>
<dbReference type="EMBL" id="RPGO01000014">
    <property type="protein sequence ID" value="RZB31457.1"/>
    <property type="molecule type" value="Genomic_DNA"/>
</dbReference>
<dbReference type="Pfam" id="PF21804">
    <property type="entry name" value="Transposase_29"/>
    <property type="match status" value="1"/>
</dbReference>
<dbReference type="InterPro" id="IPR049343">
    <property type="entry name" value="Transposase_29"/>
</dbReference>
<feature type="coiled-coil region" evidence="1">
    <location>
        <begin position="568"/>
        <end position="595"/>
    </location>
</feature>